<keyword evidence="1" id="KW-0812">Transmembrane</keyword>
<dbReference type="Proteomes" id="UP001140817">
    <property type="component" value="Unassembled WGS sequence"/>
</dbReference>
<dbReference type="InterPro" id="IPR021450">
    <property type="entry name" value="DUF3100"/>
</dbReference>
<feature type="transmembrane region" description="Helical" evidence="1">
    <location>
        <begin position="36"/>
        <end position="59"/>
    </location>
</feature>
<dbReference type="EMBL" id="JANKBY010000113">
    <property type="protein sequence ID" value="MCR1823169.1"/>
    <property type="molecule type" value="Genomic_DNA"/>
</dbReference>
<feature type="transmembrane region" description="Helical" evidence="1">
    <location>
        <begin position="165"/>
        <end position="188"/>
    </location>
</feature>
<feature type="transmembrane region" description="Helical" evidence="1">
    <location>
        <begin position="12"/>
        <end position="30"/>
    </location>
</feature>
<gene>
    <name evidence="2" type="ORF">NSA58_10260</name>
</gene>
<proteinExistence type="predicted"/>
<accession>A0A9X2S1U0</accession>
<dbReference type="Pfam" id="PF11299">
    <property type="entry name" value="DUF3100"/>
    <property type="match status" value="1"/>
</dbReference>
<name>A0A9X2S1U0_9FIRM</name>
<comment type="caution">
    <text evidence="2">The sequence shown here is derived from an EMBL/GenBank/DDBJ whole genome shotgun (WGS) entry which is preliminary data.</text>
</comment>
<feature type="transmembrane region" description="Helical" evidence="1">
    <location>
        <begin position="112"/>
        <end position="130"/>
    </location>
</feature>
<keyword evidence="1" id="KW-1133">Transmembrane helix</keyword>
<dbReference type="AlphaFoldDB" id="A0A9X2S1U0"/>
<evidence type="ECO:0000313" key="3">
    <source>
        <dbReference type="Proteomes" id="UP001140817"/>
    </source>
</evidence>
<reference evidence="2" key="1">
    <citation type="submission" date="2022-07" db="EMBL/GenBank/DDBJ databases">
        <title>Enhanced cultured diversity of the mouse gut microbiota enables custom-made synthetic communities.</title>
        <authorList>
            <person name="Afrizal A."/>
        </authorList>
    </citation>
    <scope>NUCLEOTIDE SEQUENCE</scope>
    <source>
        <strain evidence="2">DSM 29186</strain>
    </source>
</reference>
<keyword evidence="1" id="KW-0472">Membrane</keyword>
<dbReference type="RefSeq" id="WP_079764723.1">
    <property type="nucleotide sequence ID" value="NZ_JANKBY010000113.1"/>
</dbReference>
<evidence type="ECO:0000313" key="2">
    <source>
        <dbReference type="EMBL" id="MCR1823169.1"/>
    </source>
</evidence>
<sequence>MSESNIKNIIRCWKMILVVFIITLISEKIGVIKIPIASGSIMFLPLLYCMIICLILALLKPIKIIGSKEDCDISDKIVVIGIAVFCAKVGVNSGAAIESVILAGPALILQELGNLGTIFLALPIALLFGFKREAVGMTHSIGREPNIAYIAEKCGMNSPEGRGIMITYVVGTLVGSIFLGALASFLATATPFHPLSLAMACGVGSGSMMAASVAPLMETFPQMATEISAYAGMSNTLSTADGIFVTIFIAYPLCNFLYKKLEPIIGRKSKAEIKLVEEVQENE</sequence>
<organism evidence="2 3">
    <name type="scientific">Terrisporobacter muris</name>
    <dbReference type="NCBI Taxonomy" id="2963284"/>
    <lineage>
        <taxon>Bacteria</taxon>
        <taxon>Bacillati</taxon>
        <taxon>Bacillota</taxon>
        <taxon>Clostridia</taxon>
        <taxon>Peptostreptococcales</taxon>
        <taxon>Peptostreptococcaceae</taxon>
        <taxon>Terrisporobacter</taxon>
    </lineage>
</organism>
<keyword evidence="3" id="KW-1185">Reference proteome</keyword>
<evidence type="ECO:0000256" key="1">
    <source>
        <dbReference type="SAM" id="Phobius"/>
    </source>
</evidence>
<feature type="transmembrane region" description="Helical" evidence="1">
    <location>
        <begin position="237"/>
        <end position="258"/>
    </location>
</feature>
<protein>
    <submittedName>
        <fullName evidence="2">DUF3100 domain-containing protein</fullName>
    </submittedName>
</protein>